<proteinExistence type="predicted"/>
<gene>
    <name evidence="1" type="ORF">S01H1_24523</name>
</gene>
<protein>
    <recommendedName>
        <fullName evidence="2">RNA polymerase sigma factor 70 region 4 type 2 domain-containing protein</fullName>
    </recommendedName>
</protein>
<sequence length="38" mass="4345">IVSILNMDEEAAKEANVQVGTLRAVKRRLSFLRRSPIY</sequence>
<dbReference type="AlphaFoldDB" id="X0TR57"/>
<organism evidence="1">
    <name type="scientific">marine sediment metagenome</name>
    <dbReference type="NCBI Taxonomy" id="412755"/>
    <lineage>
        <taxon>unclassified sequences</taxon>
        <taxon>metagenomes</taxon>
        <taxon>ecological metagenomes</taxon>
    </lineage>
</organism>
<comment type="caution">
    <text evidence="1">The sequence shown here is derived from an EMBL/GenBank/DDBJ whole genome shotgun (WGS) entry which is preliminary data.</text>
</comment>
<dbReference type="EMBL" id="BARS01014664">
    <property type="protein sequence ID" value="GAF95724.1"/>
    <property type="molecule type" value="Genomic_DNA"/>
</dbReference>
<evidence type="ECO:0000313" key="1">
    <source>
        <dbReference type="EMBL" id="GAF95724.1"/>
    </source>
</evidence>
<feature type="non-terminal residue" evidence="1">
    <location>
        <position position="38"/>
    </location>
</feature>
<reference evidence="1" key="1">
    <citation type="journal article" date="2014" name="Front. Microbiol.">
        <title>High frequency of phylogenetically diverse reductive dehalogenase-homologous genes in deep subseafloor sedimentary metagenomes.</title>
        <authorList>
            <person name="Kawai M."/>
            <person name="Futagami T."/>
            <person name="Toyoda A."/>
            <person name="Takaki Y."/>
            <person name="Nishi S."/>
            <person name="Hori S."/>
            <person name="Arai W."/>
            <person name="Tsubouchi T."/>
            <person name="Morono Y."/>
            <person name="Uchiyama I."/>
            <person name="Ito T."/>
            <person name="Fujiyama A."/>
            <person name="Inagaki F."/>
            <person name="Takami H."/>
        </authorList>
    </citation>
    <scope>NUCLEOTIDE SEQUENCE</scope>
    <source>
        <strain evidence="1">Expedition CK06-06</strain>
    </source>
</reference>
<feature type="non-terminal residue" evidence="1">
    <location>
        <position position="1"/>
    </location>
</feature>
<name>X0TR57_9ZZZZ</name>
<accession>X0TR57</accession>
<evidence type="ECO:0008006" key="2">
    <source>
        <dbReference type="Google" id="ProtNLM"/>
    </source>
</evidence>